<gene>
    <name evidence="1" type="ORF">LCGC14_2393810</name>
</gene>
<protein>
    <submittedName>
        <fullName evidence="1">Uncharacterized protein</fullName>
    </submittedName>
</protein>
<organism evidence="1">
    <name type="scientific">marine sediment metagenome</name>
    <dbReference type="NCBI Taxonomy" id="412755"/>
    <lineage>
        <taxon>unclassified sequences</taxon>
        <taxon>metagenomes</taxon>
        <taxon>ecological metagenomes</taxon>
    </lineage>
</organism>
<sequence>LKIIIVFIIAGVLLNDIGLYFYTSYQGQQAARNVSDLFSSRLKGTSSTGILVKQANEIAEDRGARFIGYKFDGDNVTTEVELDVNRTVIIKRVEALKDFTKIRMKSTARIRQ</sequence>
<dbReference type="AlphaFoldDB" id="A0A0F9CJG4"/>
<feature type="non-terminal residue" evidence="1">
    <location>
        <position position="1"/>
    </location>
</feature>
<accession>A0A0F9CJG4</accession>
<name>A0A0F9CJG4_9ZZZZ</name>
<comment type="caution">
    <text evidence="1">The sequence shown here is derived from an EMBL/GenBank/DDBJ whole genome shotgun (WGS) entry which is preliminary data.</text>
</comment>
<proteinExistence type="predicted"/>
<reference evidence="1" key="1">
    <citation type="journal article" date="2015" name="Nature">
        <title>Complex archaea that bridge the gap between prokaryotes and eukaryotes.</title>
        <authorList>
            <person name="Spang A."/>
            <person name="Saw J.H."/>
            <person name="Jorgensen S.L."/>
            <person name="Zaremba-Niedzwiedzka K."/>
            <person name="Martijn J."/>
            <person name="Lind A.E."/>
            <person name="van Eijk R."/>
            <person name="Schleper C."/>
            <person name="Guy L."/>
            <person name="Ettema T.J."/>
        </authorList>
    </citation>
    <scope>NUCLEOTIDE SEQUENCE</scope>
</reference>
<evidence type="ECO:0000313" key="1">
    <source>
        <dbReference type="EMBL" id="KKL26587.1"/>
    </source>
</evidence>
<dbReference type="EMBL" id="LAZR01035787">
    <property type="protein sequence ID" value="KKL26587.1"/>
    <property type="molecule type" value="Genomic_DNA"/>
</dbReference>